<evidence type="ECO:0000256" key="4">
    <source>
        <dbReference type="ARBA" id="ARBA00022741"/>
    </source>
</evidence>
<dbReference type="SMART" id="SM00382">
    <property type="entry name" value="AAA"/>
    <property type="match status" value="1"/>
</dbReference>
<dbReference type="CDD" id="cd03295">
    <property type="entry name" value="ABC_OpuCA_Osmoprotection"/>
    <property type="match status" value="1"/>
</dbReference>
<keyword evidence="3" id="KW-0677">Repeat</keyword>
<dbReference type="InterPro" id="IPR046342">
    <property type="entry name" value="CBS_dom_sf"/>
</dbReference>
<protein>
    <submittedName>
        <fullName evidence="9">Betaine/proline/choline family ABC transporter ATP-binding protein</fullName>
    </submittedName>
</protein>
<evidence type="ECO:0000259" key="7">
    <source>
        <dbReference type="PROSITE" id="PS50893"/>
    </source>
</evidence>
<dbReference type="SUPFAM" id="SSF54631">
    <property type="entry name" value="CBS-domain pair"/>
    <property type="match status" value="1"/>
</dbReference>
<dbReference type="Pfam" id="PF00005">
    <property type="entry name" value="ABC_tran"/>
    <property type="match status" value="1"/>
</dbReference>
<proteinExistence type="inferred from homology"/>
<dbReference type="InterPro" id="IPR003439">
    <property type="entry name" value="ABC_transporter-like_ATP-bd"/>
</dbReference>
<keyword evidence="5 9" id="KW-0067">ATP-binding</keyword>
<dbReference type="InterPro" id="IPR000644">
    <property type="entry name" value="CBS_dom"/>
</dbReference>
<comment type="caution">
    <text evidence="9">The sequence shown here is derived from an EMBL/GenBank/DDBJ whole genome shotgun (WGS) entry which is preliminary data.</text>
</comment>
<dbReference type="RefSeq" id="WP_219688413.1">
    <property type="nucleotide sequence ID" value="NZ_WMBF01000076.1"/>
</dbReference>
<evidence type="ECO:0000313" key="10">
    <source>
        <dbReference type="Proteomes" id="UP001197114"/>
    </source>
</evidence>
<keyword evidence="2" id="KW-0813">Transport</keyword>
<dbReference type="PROSITE" id="PS50893">
    <property type="entry name" value="ABC_TRANSPORTER_2"/>
    <property type="match status" value="1"/>
</dbReference>
<dbReference type="InterPro" id="IPR017871">
    <property type="entry name" value="ABC_transporter-like_CS"/>
</dbReference>
<evidence type="ECO:0000313" key="9">
    <source>
        <dbReference type="EMBL" id="MBW5421960.1"/>
    </source>
</evidence>
<dbReference type="PANTHER" id="PTHR43117">
    <property type="entry name" value="OSMOPROTECTANT IMPORT ATP-BINDING PROTEIN OSMV"/>
    <property type="match status" value="1"/>
</dbReference>
<keyword evidence="4" id="KW-0547">Nucleotide-binding</keyword>
<evidence type="ECO:0000256" key="1">
    <source>
        <dbReference type="ARBA" id="ARBA00005417"/>
    </source>
</evidence>
<dbReference type="EMBL" id="WMBF01000076">
    <property type="protein sequence ID" value="MBW5421960.1"/>
    <property type="molecule type" value="Genomic_DNA"/>
</dbReference>
<evidence type="ECO:0000256" key="6">
    <source>
        <dbReference type="PROSITE-ProRule" id="PRU00703"/>
    </source>
</evidence>
<dbReference type="InterPro" id="IPR005892">
    <property type="entry name" value="Gly-betaine_transp_ATP-bd"/>
</dbReference>
<name>A0ABS6YKK2_9ACTN</name>
<organism evidence="9 10">
    <name type="scientific">Streptomyces anatolicus</name>
    <dbReference type="NCBI Taxonomy" id="2675858"/>
    <lineage>
        <taxon>Bacteria</taxon>
        <taxon>Bacillati</taxon>
        <taxon>Actinomycetota</taxon>
        <taxon>Actinomycetes</taxon>
        <taxon>Kitasatosporales</taxon>
        <taxon>Streptomycetaceae</taxon>
        <taxon>Streptomyces</taxon>
    </lineage>
</organism>
<reference evidence="9 10" key="1">
    <citation type="submission" date="2019-11" db="EMBL/GenBank/DDBJ databases">
        <authorList>
            <person name="Ay H."/>
        </authorList>
    </citation>
    <scope>NUCLEOTIDE SEQUENCE [LARGE SCALE GENOMIC DNA]</scope>
    <source>
        <strain evidence="9 10">BG9H</strain>
    </source>
</reference>
<dbReference type="PROSITE" id="PS00211">
    <property type="entry name" value="ABC_TRANSPORTER_1"/>
    <property type="match status" value="1"/>
</dbReference>
<evidence type="ECO:0000256" key="2">
    <source>
        <dbReference type="ARBA" id="ARBA00022448"/>
    </source>
</evidence>
<evidence type="ECO:0000256" key="5">
    <source>
        <dbReference type="ARBA" id="ARBA00022840"/>
    </source>
</evidence>
<dbReference type="Pfam" id="PF00571">
    <property type="entry name" value="CBS"/>
    <property type="match status" value="1"/>
</dbReference>
<dbReference type="PROSITE" id="PS51371">
    <property type="entry name" value="CBS"/>
    <property type="match status" value="1"/>
</dbReference>
<dbReference type="Proteomes" id="UP001197114">
    <property type="component" value="Unassembled WGS sequence"/>
</dbReference>
<comment type="similarity">
    <text evidence="1">Belongs to the ABC transporter superfamily.</text>
</comment>
<accession>A0ABS6YKK2</accession>
<dbReference type="SUPFAM" id="SSF52540">
    <property type="entry name" value="P-loop containing nucleoside triphosphate hydrolases"/>
    <property type="match status" value="1"/>
</dbReference>
<gene>
    <name evidence="9" type="ORF">GKQ77_10325</name>
</gene>
<dbReference type="InterPro" id="IPR003593">
    <property type="entry name" value="AAA+_ATPase"/>
</dbReference>
<evidence type="ECO:0000256" key="3">
    <source>
        <dbReference type="ARBA" id="ARBA00022737"/>
    </source>
</evidence>
<keyword evidence="10" id="KW-1185">Reference proteome</keyword>
<dbReference type="NCBIfam" id="TIGR01186">
    <property type="entry name" value="proV"/>
    <property type="match status" value="1"/>
</dbReference>
<evidence type="ECO:0000259" key="8">
    <source>
        <dbReference type="PROSITE" id="PS51371"/>
    </source>
</evidence>
<keyword evidence="6" id="KW-0129">CBS domain</keyword>
<dbReference type="Gene3D" id="3.40.50.300">
    <property type="entry name" value="P-loop containing nucleotide triphosphate hydrolases"/>
    <property type="match status" value="1"/>
</dbReference>
<sequence length="385" mass="42124">MIRFEHVTKRYADGTTAVDDLSFEVAEGELVTLVGPSGCGKTTTMKMVNRLIEPSEGRIFVDGDDISAIDPVQLRRRIGYVIQQVGLFPHKTVLENTATVPHLLGVKRGKARERAAELLDLVGLDPSVFGDRYPEQLSGGQRQRVGVARALAADPPVLLMDEPFGAVDPVVREHLQNEFLRLQQAVRKTVLFVTHDIEEAVRLGDRIAVYGEGRIEQFDTPSTVLGAPANAYVADFVGADRGLKRLSVTPIEEGDLEQPPVVHLDDALPKDLDARWAVVLDGDNNLHGWISAEHARVGDGTVREHARRMEAWLPVGASLKQAFATMLQHDAGWIAVIDKESEGRFLGVLTPARLHEALRRSTAADARDIARAEVELETIAAIGAD</sequence>
<dbReference type="GO" id="GO:0005524">
    <property type="term" value="F:ATP binding"/>
    <property type="evidence" value="ECO:0007669"/>
    <property type="project" value="UniProtKB-KW"/>
</dbReference>
<dbReference type="PANTHER" id="PTHR43117:SF4">
    <property type="entry name" value="OSMOPROTECTANT IMPORT ATP-BINDING PROTEIN OSMV"/>
    <property type="match status" value="1"/>
</dbReference>
<feature type="domain" description="CBS" evidence="8">
    <location>
        <begin position="306"/>
        <end position="364"/>
    </location>
</feature>
<feature type="domain" description="ABC transporter" evidence="7">
    <location>
        <begin position="2"/>
        <end position="237"/>
    </location>
</feature>
<dbReference type="InterPro" id="IPR027417">
    <property type="entry name" value="P-loop_NTPase"/>
</dbReference>